<reference evidence="1" key="1">
    <citation type="submission" date="2019-12" db="EMBL/GenBank/DDBJ databases">
        <title>An insight into the sialome of adult female Ixodes ricinus ticks feeding for 6 days.</title>
        <authorList>
            <person name="Perner J."/>
            <person name="Ribeiro J.M.C."/>
        </authorList>
    </citation>
    <scope>NUCLEOTIDE SEQUENCE</scope>
    <source>
        <strain evidence="1">Semi-engorged</strain>
        <tissue evidence="1">Salivary glands</tissue>
    </source>
</reference>
<accession>A0A6B0V885</accession>
<name>A0A6B0V885_IXORI</name>
<evidence type="ECO:0000313" key="1">
    <source>
        <dbReference type="EMBL" id="MXU97448.1"/>
    </source>
</evidence>
<sequence>MTGERRWSTDRFFSASSLCFCILCRTFSFECDLSSSLSLLSSLDSSSESESSEDEESDDDSAFLAGAFFAGSFFLAGAALTSDLTSAFAWDSDTSSSSSSDEVASQASFTSSSSWAATSVGEPSFPGSSESVFGVPSGPRISSWTWGTSSVFSPSSGFFFCILRLSIALDGFSFFSPIWGTSIPCSLRALRVASILARAVFCALVSRRPSAFALSLLSFSFCFLRSLRSCSCFNFSSRCLSASSSAFILSSSSCFLFSSSSFNFFRCS</sequence>
<organism evidence="1">
    <name type="scientific">Ixodes ricinus</name>
    <name type="common">Common tick</name>
    <name type="synonym">Acarus ricinus</name>
    <dbReference type="NCBI Taxonomy" id="34613"/>
    <lineage>
        <taxon>Eukaryota</taxon>
        <taxon>Metazoa</taxon>
        <taxon>Ecdysozoa</taxon>
        <taxon>Arthropoda</taxon>
        <taxon>Chelicerata</taxon>
        <taxon>Arachnida</taxon>
        <taxon>Acari</taxon>
        <taxon>Parasitiformes</taxon>
        <taxon>Ixodida</taxon>
        <taxon>Ixodoidea</taxon>
        <taxon>Ixodidae</taxon>
        <taxon>Ixodinae</taxon>
        <taxon>Ixodes</taxon>
    </lineage>
</organism>
<dbReference type="AlphaFoldDB" id="A0A6B0V885"/>
<protein>
    <submittedName>
        <fullName evidence="1">Uncharacterized protein</fullName>
    </submittedName>
</protein>
<dbReference type="EMBL" id="GIFC01015365">
    <property type="protein sequence ID" value="MXU97448.1"/>
    <property type="molecule type" value="Transcribed_RNA"/>
</dbReference>
<proteinExistence type="predicted"/>